<reference evidence="2" key="1">
    <citation type="journal article" date="2020" name="Stud. Mycol.">
        <title>101 Dothideomycetes genomes: a test case for predicting lifestyles and emergence of pathogens.</title>
        <authorList>
            <person name="Haridas S."/>
            <person name="Albert R."/>
            <person name="Binder M."/>
            <person name="Bloem J."/>
            <person name="Labutti K."/>
            <person name="Salamov A."/>
            <person name="Andreopoulos B."/>
            <person name="Baker S."/>
            <person name="Barry K."/>
            <person name="Bills G."/>
            <person name="Bluhm B."/>
            <person name="Cannon C."/>
            <person name="Castanera R."/>
            <person name="Culley D."/>
            <person name="Daum C."/>
            <person name="Ezra D."/>
            <person name="Gonzalez J."/>
            <person name="Henrissat B."/>
            <person name="Kuo A."/>
            <person name="Liang C."/>
            <person name="Lipzen A."/>
            <person name="Lutzoni F."/>
            <person name="Magnuson J."/>
            <person name="Mondo S."/>
            <person name="Nolan M."/>
            <person name="Ohm R."/>
            <person name="Pangilinan J."/>
            <person name="Park H.-J."/>
            <person name="Ramirez L."/>
            <person name="Alfaro M."/>
            <person name="Sun H."/>
            <person name="Tritt A."/>
            <person name="Yoshinaga Y."/>
            <person name="Zwiers L.-H."/>
            <person name="Turgeon B."/>
            <person name="Goodwin S."/>
            <person name="Spatafora J."/>
            <person name="Crous P."/>
            <person name="Grigoriev I."/>
        </authorList>
    </citation>
    <scope>NUCLEOTIDE SEQUENCE</scope>
    <source>
        <strain evidence="2">CBS 260.36</strain>
    </source>
</reference>
<keyword evidence="3" id="KW-1185">Reference proteome</keyword>
<organism evidence="2 3">
    <name type="scientific">Myriangium duriaei CBS 260.36</name>
    <dbReference type="NCBI Taxonomy" id="1168546"/>
    <lineage>
        <taxon>Eukaryota</taxon>
        <taxon>Fungi</taxon>
        <taxon>Dikarya</taxon>
        <taxon>Ascomycota</taxon>
        <taxon>Pezizomycotina</taxon>
        <taxon>Dothideomycetes</taxon>
        <taxon>Dothideomycetidae</taxon>
        <taxon>Myriangiales</taxon>
        <taxon>Myriangiaceae</taxon>
        <taxon>Myriangium</taxon>
    </lineage>
</organism>
<gene>
    <name evidence="2" type="ORF">K461DRAFT_274164</name>
</gene>
<proteinExistence type="predicted"/>
<feature type="compositionally biased region" description="Acidic residues" evidence="1">
    <location>
        <begin position="39"/>
        <end position="50"/>
    </location>
</feature>
<protein>
    <submittedName>
        <fullName evidence="2">Uncharacterized protein</fullName>
    </submittedName>
</protein>
<name>A0A9P4JA96_9PEZI</name>
<evidence type="ECO:0000313" key="3">
    <source>
        <dbReference type="Proteomes" id="UP000799439"/>
    </source>
</evidence>
<evidence type="ECO:0000256" key="1">
    <source>
        <dbReference type="SAM" id="MobiDB-lite"/>
    </source>
</evidence>
<comment type="caution">
    <text evidence="2">The sequence shown here is derived from an EMBL/GenBank/DDBJ whole genome shotgun (WGS) entry which is preliminary data.</text>
</comment>
<dbReference type="Proteomes" id="UP000799439">
    <property type="component" value="Unassembled WGS sequence"/>
</dbReference>
<dbReference type="AlphaFoldDB" id="A0A9P4JA96"/>
<evidence type="ECO:0000313" key="2">
    <source>
        <dbReference type="EMBL" id="KAF2157921.1"/>
    </source>
</evidence>
<feature type="compositionally biased region" description="Polar residues" evidence="1">
    <location>
        <begin position="57"/>
        <end position="69"/>
    </location>
</feature>
<sequence length="162" mass="18484">MLPWIQTHAQVQACQDRARSDAQNGVQYDAQDNTHDDNQLDDDYHDEDSDQDHNQDHGQAQSQARSQTLFPRWHRHYPLETFLRLKEILSLREWDPNLYLMAPSDFTSISVNEARNADLLGRLKARYFRSLIGASPTTSLITTRTLRTPSGRGIGDGEAGMC</sequence>
<accession>A0A9P4JA96</accession>
<feature type="region of interest" description="Disordered" evidence="1">
    <location>
        <begin position="15"/>
        <end position="69"/>
    </location>
</feature>
<dbReference type="EMBL" id="ML996081">
    <property type="protein sequence ID" value="KAF2157921.1"/>
    <property type="molecule type" value="Genomic_DNA"/>
</dbReference>